<organism evidence="1 2">
    <name type="scientific">Stylosanthes scabra</name>
    <dbReference type="NCBI Taxonomy" id="79078"/>
    <lineage>
        <taxon>Eukaryota</taxon>
        <taxon>Viridiplantae</taxon>
        <taxon>Streptophyta</taxon>
        <taxon>Embryophyta</taxon>
        <taxon>Tracheophyta</taxon>
        <taxon>Spermatophyta</taxon>
        <taxon>Magnoliopsida</taxon>
        <taxon>eudicotyledons</taxon>
        <taxon>Gunneridae</taxon>
        <taxon>Pentapetalae</taxon>
        <taxon>rosids</taxon>
        <taxon>fabids</taxon>
        <taxon>Fabales</taxon>
        <taxon>Fabaceae</taxon>
        <taxon>Papilionoideae</taxon>
        <taxon>50 kb inversion clade</taxon>
        <taxon>dalbergioids sensu lato</taxon>
        <taxon>Dalbergieae</taxon>
        <taxon>Pterocarpus clade</taxon>
        <taxon>Stylosanthes</taxon>
    </lineage>
</organism>
<feature type="non-terminal residue" evidence="1">
    <location>
        <position position="52"/>
    </location>
</feature>
<proteinExistence type="predicted"/>
<gene>
    <name evidence="1" type="ORF">PIB30_109013</name>
</gene>
<accession>A0ABU6T003</accession>
<sequence>MLGKTFTEEEIIDKVLWSLTPKWDSKITAIEERRNFNTLTYDQLRGNLIAYE</sequence>
<evidence type="ECO:0000313" key="2">
    <source>
        <dbReference type="Proteomes" id="UP001341840"/>
    </source>
</evidence>
<dbReference type="Proteomes" id="UP001341840">
    <property type="component" value="Unassembled WGS sequence"/>
</dbReference>
<dbReference type="EMBL" id="JASCZI010065773">
    <property type="protein sequence ID" value="MED6141990.1"/>
    <property type="molecule type" value="Genomic_DNA"/>
</dbReference>
<name>A0ABU6T003_9FABA</name>
<keyword evidence="2" id="KW-1185">Reference proteome</keyword>
<evidence type="ECO:0000313" key="1">
    <source>
        <dbReference type="EMBL" id="MED6141990.1"/>
    </source>
</evidence>
<protein>
    <submittedName>
        <fullName evidence="1">Uncharacterized protein</fullName>
    </submittedName>
</protein>
<comment type="caution">
    <text evidence="1">The sequence shown here is derived from an EMBL/GenBank/DDBJ whole genome shotgun (WGS) entry which is preliminary data.</text>
</comment>
<reference evidence="1 2" key="1">
    <citation type="journal article" date="2023" name="Plants (Basel)">
        <title>Bridging the Gap: Combining Genomics and Transcriptomics Approaches to Understand Stylosanthes scabra, an Orphan Legume from the Brazilian Caatinga.</title>
        <authorList>
            <person name="Ferreira-Neto J.R.C."/>
            <person name="da Silva M.D."/>
            <person name="Binneck E."/>
            <person name="de Melo N.F."/>
            <person name="da Silva R.H."/>
            <person name="de Melo A.L.T.M."/>
            <person name="Pandolfi V."/>
            <person name="Bustamante F.O."/>
            <person name="Brasileiro-Vidal A.C."/>
            <person name="Benko-Iseppon A.M."/>
        </authorList>
    </citation>
    <scope>NUCLEOTIDE SEQUENCE [LARGE SCALE GENOMIC DNA]</scope>
    <source>
        <tissue evidence="1">Leaves</tissue>
    </source>
</reference>